<dbReference type="EMBL" id="SGPL01000020">
    <property type="protein sequence ID" value="THH20482.1"/>
    <property type="molecule type" value="Genomic_DNA"/>
</dbReference>
<feature type="region of interest" description="Disordered" evidence="1">
    <location>
        <begin position="124"/>
        <end position="224"/>
    </location>
</feature>
<protein>
    <recommendedName>
        <fullName evidence="5">Copper transporter</fullName>
    </recommendedName>
</protein>
<organism evidence="3 4">
    <name type="scientific">Bondarzewia mesenterica</name>
    <dbReference type="NCBI Taxonomy" id="1095465"/>
    <lineage>
        <taxon>Eukaryota</taxon>
        <taxon>Fungi</taxon>
        <taxon>Dikarya</taxon>
        <taxon>Basidiomycota</taxon>
        <taxon>Agaricomycotina</taxon>
        <taxon>Agaricomycetes</taxon>
        <taxon>Russulales</taxon>
        <taxon>Bondarzewiaceae</taxon>
        <taxon>Bondarzewia</taxon>
    </lineage>
</organism>
<proteinExistence type="predicted"/>
<feature type="transmembrane region" description="Helical" evidence="2">
    <location>
        <begin position="71"/>
        <end position="90"/>
    </location>
</feature>
<comment type="caution">
    <text evidence="3">The sequence shown here is derived from an EMBL/GenBank/DDBJ whole genome shotgun (WGS) entry which is preliminary data.</text>
</comment>
<keyword evidence="2" id="KW-1133">Transmembrane helix</keyword>
<dbReference type="AlphaFoldDB" id="A0A4S4M5K0"/>
<keyword evidence="4" id="KW-1185">Reference proteome</keyword>
<feature type="transmembrane region" description="Helical" evidence="2">
    <location>
        <begin position="29"/>
        <end position="50"/>
    </location>
</feature>
<feature type="compositionally biased region" description="Low complexity" evidence="1">
    <location>
        <begin position="137"/>
        <end position="149"/>
    </location>
</feature>
<evidence type="ECO:0000313" key="3">
    <source>
        <dbReference type="EMBL" id="THH20482.1"/>
    </source>
</evidence>
<reference evidence="3 4" key="1">
    <citation type="submission" date="2019-02" db="EMBL/GenBank/DDBJ databases">
        <title>Genome sequencing of the rare red list fungi Bondarzewia mesenterica.</title>
        <authorList>
            <person name="Buettner E."/>
            <person name="Kellner H."/>
        </authorList>
    </citation>
    <scope>NUCLEOTIDE SEQUENCE [LARGE SCALE GENOMIC DNA]</scope>
    <source>
        <strain evidence="3 4">DSM 108281</strain>
    </source>
</reference>
<sequence length="305" mass="33667">MAMDGWQDRLHFSFINEHVLFTGLRLDSFASFFLASILTVVICLFERFLTLLLTKHWTPSRSVRHSRVQNALWRAGVYWVVTLLRLYVVVARSPYILSSMTMITSPRFDQPLHAHLDDISCWNASRGQPDTSDGESPRSPSANSASSISTDRNLPCPVGGTLHLRSPTPSSANTPSSPPSSSGYRPINDDPTYSRSPMTSLDKPRSPPSARPRAKSKSKPADIFIHPNHSNIARADAAAVEMGIHGDTDRVKANVTTDDGDAWVPGKGRALARELLLGSTAHSRRESQSMLFRIQDDESDDGRDS</sequence>
<accession>A0A4S4M5K0</accession>
<feature type="compositionally biased region" description="Low complexity" evidence="1">
    <location>
        <begin position="166"/>
        <end position="182"/>
    </location>
</feature>
<dbReference type="Proteomes" id="UP000310158">
    <property type="component" value="Unassembled WGS sequence"/>
</dbReference>
<feature type="region of interest" description="Disordered" evidence="1">
    <location>
        <begin position="281"/>
        <end position="305"/>
    </location>
</feature>
<keyword evidence="2" id="KW-0472">Membrane</keyword>
<evidence type="ECO:0000256" key="2">
    <source>
        <dbReference type="SAM" id="Phobius"/>
    </source>
</evidence>
<name>A0A4S4M5K0_9AGAM</name>
<keyword evidence="2" id="KW-0812">Transmembrane</keyword>
<gene>
    <name evidence="3" type="ORF">EW146_g869</name>
</gene>
<dbReference type="OrthoDB" id="73901at2759"/>
<evidence type="ECO:0000313" key="4">
    <source>
        <dbReference type="Proteomes" id="UP000310158"/>
    </source>
</evidence>
<evidence type="ECO:0000256" key="1">
    <source>
        <dbReference type="SAM" id="MobiDB-lite"/>
    </source>
</evidence>
<evidence type="ECO:0008006" key="5">
    <source>
        <dbReference type="Google" id="ProtNLM"/>
    </source>
</evidence>